<name>A0A4R3Y3Y9_9PROT</name>
<dbReference type="AlphaFoldDB" id="A0A4R3Y3Y9"/>
<accession>A0A4R3Y3Y9</accession>
<dbReference type="GO" id="GO:0016209">
    <property type="term" value="F:antioxidant activity"/>
    <property type="evidence" value="ECO:0007669"/>
    <property type="project" value="InterPro"/>
</dbReference>
<keyword evidence="1" id="KW-0676">Redox-active center</keyword>
<reference evidence="3 4" key="1">
    <citation type="submission" date="2019-03" db="EMBL/GenBank/DDBJ databases">
        <title>Genomic Encyclopedia of Type Strains, Phase IV (KMG-IV): sequencing the most valuable type-strain genomes for metagenomic binning, comparative biology and taxonomic classification.</title>
        <authorList>
            <person name="Goeker M."/>
        </authorList>
    </citation>
    <scope>NUCLEOTIDE SEQUENCE [LARGE SCALE GENOMIC DNA]</scope>
    <source>
        <strain evidence="3 4">DSM 100309</strain>
    </source>
</reference>
<feature type="domain" description="Thioredoxin" evidence="2">
    <location>
        <begin position="25"/>
        <end position="180"/>
    </location>
</feature>
<dbReference type="RefSeq" id="WP_124945207.1">
    <property type="nucleotide sequence ID" value="NZ_BHVT01000009.1"/>
</dbReference>
<keyword evidence="4" id="KW-1185">Reference proteome</keyword>
<organism evidence="3 4">
    <name type="scientific">Sulfurirhabdus autotrophica</name>
    <dbReference type="NCBI Taxonomy" id="1706046"/>
    <lineage>
        <taxon>Bacteria</taxon>
        <taxon>Pseudomonadati</taxon>
        <taxon>Pseudomonadota</taxon>
        <taxon>Betaproteobacteria</taxon>
        <taxon>Nitrosomonadales</taxon>
        <taxon>Sulfuricellaceae</taxon>
        <taxon>Sulfurirhabdus</taxon>
    </lineage>
</organism>
<dbReference type="Gene3D" id="3.40.30.10">
    <property type="entry name" value="Glutaredoxin"/>
    <property type="match status" value="1"/>
</dbReference>
<keyword evidence="3" id="KW-0413">Isomerase</keyword>
<comment type="caution">
    <text evidence="3">The sequence shown here is derived from an EMBL/GenBank/DDBJ whole genome shotgun (WGS) entry which is preliminary data.</text>
</comment>
<evidence type="ECO:0000259" key="2">
    <source>
        <dbReference type="PROSITE" id="PS51352"/>
    </source>
</evidence>
<evidence type="ECO:0000313" key="3">
    <source>
        <dbReference type="EMBL" id="TCV86377.1"/>
    </source>
</evidence>
<dbReference type="CDD" id="cd02966">
    <property type="entry name" value="TlpA_like_family"/>
    <property type="match status" value="1"/>
</dbReference>
<evidence type="ECO:0000313" key="4">
    <source>
        <dbReference type="Proteomes" id="UP000295367"/>
    </source>
</evidence>
<evidence type="ECO:0000256" key="1">
    <source>
        <dbReference type="ARBA" id="ARBA00023284"/>
    </source>
</evidence>
<dbReference type="InterPro" id="IPR017937">
    <property type="entry name" value="Thioredoxin_CS"/>
</dbReference>
<dbReference type="PANTHER" id="PTHR42852:SF13">
    <property type="entry name" value="PROTEIN DIPZ"/>
    <property type="match status" value="1"/>
</dbReference>
<sequence length="180" mass="19570">MKIAKTPLIVSLVAAVAIAVGIFTYALKDNVPPATSVTQPDVSSTLFNASFDDLIGKKQPLSQWKGKVLVVNFWATWCPPCRTEIPEFIKLQDKYGKQGLVFIGIAIDQKDKVQAFSDEMGINYPVLLGEMDAISLSKQVGNRLGGLPYTLIVDRHGKITTSLIGGITEAKLDQLLVPLL</sequence>
<dbReference type="PROSITE" id="PS00194">
    <property type="entry name" value="THIOREDOXIN_1"/>
    <property type="match status" value="1"/>
</dbReference>
<dbReference type="InterPro" id="IPR050553">
    <property type="entry name" value="Thioredoxin_ResA/DsbE_sf"/>
</dbReference>
<dbReference type="EMBL" id="SMCO01000007">
    <property type="protein sequence ID" value="TCV86377.1"/>
    <property type="molecule type" value="Genomic_DNA"/>
</dbReference>
<dbReference type="Proteomes" id="UP000295367">
    <property type="component" value="Unassembled WGS sequence"/>
</dbReference>
<dbReference type="InterPro" id="IPR000866">
    <property type="entry name" value="AhpC/TSA"/>
</dbReference>
<dbReference type="GO" id="GO:0016853">
    <property type="term" value="F:isomerase activity"/>
    <property type="evidence" value="ECO:0007669"/>
    <property type="project" value="UniProtKB-KW"/>
</dbReference>
<dbReference type="OrthoDB" id="9811352at2"/>
<dbReference type="InterPro" id="IPR036249">
    <property type="entry name" value="Thioredoxin-like_sf"/>
</dbReference>
<dbReference type="SUPFAM" id="SSF52833">
    <property type="entry name" value="Thioredoxin-like"/>
    <property type="match status" value="1"/>
</dbReference>
<dbReference type="InterPro" id="IPR013766">
    <property type="entry name" value="Thioredoxin_domain"/>
</dbReference>
<dbReference type="PANTHER" id="PTHR42852">
    <property type="entry name" value="THIOL:DISULFIDE INTERCHANGE PROTEIN DSBE"/>
    <property type="match status" value="1"/>
</dbReference>
<dbReference type="GO" id="GO:0015036">
    <property type="term" value="F:disulfide oxidoreductase activity"/>
    <property type="evidence" value="ECO:0007669"/>
    <property type="project" value="UniProtKB-ARBA"/>
</dbReference>
<dbReference type="Pfam" id="PF00578">
    <property type="entry name" value="AhpC-TSA"/>
    <property type="match status" value="1"/>
</dbReference>
<dbReference type="PROSITE" id="PS51352">
    <property type="entry name" value="THIOREDOXIN_2"/>
    <property type="match status" value="1"/>
</dbReference>
<proteinExistence type="predicted"/>
<protein>
    <submittedName>
        <fullName evidence="3">Thiol-disulfide isomerase/thioredoxin</fullName>
    </submittedName>
</protein>
<gene>
    <name evidence="3" type="ORF">EDC63_10765</name>
</gene>